<comment type="caution">
    <text evidence="1">The sequence shown here is derived from an EMBL/GenBank/DDBJ whole genome shotgun (WGS) entry which is preliminary data.</text>
</comment>
<evidence type="ECO:0000313" key="1">
    <source>
        <dbReference type="EMBL" id="THV47153.1"/>
    </source>
</evidence>
<accession>A0A4S8QPX0</accession>
<name>A0A4S8QPX0_9HELO</name>
<proteinExistence type="predicted"/>
<sequence length="268" mass="31028">MSSTNKWKVVLRNDRDDPDEPVLSLACSNSNRFRKPIILTPCIIEQSLEGNEVIQRWGLPTPCECEARDNTADVIVSAIGFWKPPALLKLLDLSVSQFYWSTSTYNMEFCVKRSWNFLRVTLDKRALTYHIHDDGRWQLLGSERLGIEEICTLEDHDKENWHECHIAKSDRMLAERLGQSLPWRREFLREFKFEFYVTMKDGSWIDIDESEAAGRNATVADKRSISKQVSVQSGSDIEIETVATNAARTRKMYPPKVPGIKKRKRMTE</sequence>
<keyword evidence="2" id="KW-1185">Reference proteome</keyword>
<dbReference type="EMBL" id="PQXL01000331">
    <property type="protein sequence ID" value="THV47153.1"/>
    <property type="molecule type" value="Genomic_DNA"/>
</dbReference>
<organism evidence="1 2">
    <name type="scientific">Botrytis galanthina</name>
    <dbReference type="NCBI Taxonomy" id="278940"/>
    <lineage>
        <taxon>Eukaryota</taxon>
        <taxon>Fungi</taxon>
        <taxon>Dikarya</taxon>
        <taxon>Ascomycota</taxon>
        <taxon>Pezizomycotina</taxon>
        <taxon>Leotiomycetes</taxon>
        <taxon>Helotiales</taxon>
        <taxon>Sclerotiniaceae</taxon>
        <taxon>Botrytis</taxon>
    </lineage>
</organism>
<dbReference type="AlphaFoldDB" id="A0A4S8QPX0"/>
<evidence type="ECO:0000313" key="2">
    <source>
        <dbReference type="Proteomes" id="UP000308671"/>
    </source>
</evidence>
<gene>
    <name evidence="1" type="ORF">BGAL_0331g00110</name>
</gene>
<protein>
    <submittedName>
        <fullName evidence="1">Uncharacterized protein</fullName>
    </submittedName>
</protein>
<reference evidence="1 2" key="1">
    <citation type="submission" date="2017-12" db="EMBL/GenBank/DDBJ databases">
        <title>Comparative genomics of Botrytis spp.</title>
        <authorList>
            <person name="Valero-Jimenez C.A."/>
            <person name="Tapia P."/>
            <person name="Veloso J."/>
            <person name="Silva-Moreno E."/>
            <person name="Staats M."/>
            <person name="Valdes J.H."/>
            <person name="Van Kan J.A.L."/>
        </authorList>
    </citation>
    <scope>NUCLEOTIDE SEQUENCE [LARGE SCALE GENOMIC DNA]</scope>
    <source>
        <strain evidence="1 2">MUCL435</strain>
    </source>
</reference>
<dbReference type="OrthoDB" id="3515659at2759"/>
<dbReference type="Proteomes" id="UP000308671">
    <property type="component" value="Unassembled WGS sequence"/>
</dbReference>